<accession>A0A0X4EXJ1</accession>
<reference evidence="2" key="1">
    <citation type="submission" date="2016-01" db="EMBL/GenBank/DDBJ databases">
        <title>WGS of SAMN04407783.</title>
        <authorList>
            <person name="Adams M."/>
            <person name="Sutton G."/>
            <person name="Nelson K."/>
            <person name="Thaden J."/>
            <person name="Fowler V."/>
            <person name="Mccorrison J."/>
            <person name="Sanka R."/>
            <person name="Brinkac L."/>
            <person name="Nierman W."/>
        </authorList>
    </citation>
    <scope>NUCLEOTIDE SEQUENCE [LARGE SCALE GENOMIC DNA]</scope>
    <source>
        <strain evidence="2">GN04363</strain>
    </source>
</reference>
<proteinExistence type="predicted"/>
<dbReference type="EMBL" id="LRCR01000001">
    <property type="protein sequence ID" value="KUQ86423.1"/>
    <property type="molecule type" value="Genomic_DNA"/>
</dbReference>
<dbReference type="Pfam" id="PF06821">
    <property type="entry name" value="Ser_hydrolase"/>
    <property type="match status" value="1"/>
</dbReference>
<protein>
    <recommendedName>
        <fullName evidence="3">Alpha/beta hydrolase</fullName>
    </recommendedName>
</protein>
<dbReference type="GO" id="GO:0016787">
    <property type="term" value="F:hydrolase activity"/>
    <property type="evidence" value="ECO:0007669"/>
    <property type="project" value="InterPro"/>
</dbReference>
<evidence type="ECO:0008006" key="3">
    <source>
        <dbReference type="Google" id="ProtNLM"/>
    </source>
</evidence>
<evidence type="ECO:0000313" key="2">
    <source>
        <dbReference type="Proteomes" id="UP000064715"/>
    </source>
</evidence>
<dbReference type="InterPro" id="IPR029058">
    <property type="entry name" value="AB_hydrolase_fold"/>
</dbReference>
<dbReference type="OrthoDB" id="9804993at2"/>
<dbReference type="AlphaFoldDB" id="A0A0X4EXJ1"/>
<comment type="caution">
    <text evidence="1">The sequence shown here is derived from an EMBL/GenBank/DDBJ whole genome shotgun (WGS) entry which is preliminary data.</text>
</comment>
<dbReference type="RefSeq" id="WP_059309970.1">
    <property type="nucleotide sequence ID" value="NZ_LRCR01000001.1"/>
</dbReference>
<dbReference type="Gene3D" id="3.40.50.1820">
    <property type="entry name" value="alpha/beta hydrolase"/>
    <property type="match status" value="1"/>
</dbReference>
<sequence>MIEQRLQQLGNVYIPILVPGLRDSDEHHWQSCWGRRFPFWKRIQQKNWFEPDIENWVSAISRELAACQLPAILVGHSFGALASCRLLQTRRVNVAGVVMVAPAEPAFFGLEESIQPASLSVPCLMFASRNDPLMPFARAQFWAACWEGQLIDIGEAGHINAESGFGEWPYGLERLTEFCEQL</sequence>
<gene>
    <name evidence="1" type="ORF">AWI28_06260</name>
</gene>
<evidence type="ECO:0000313" key="1">
    <source>
        <dbReference type="EMBL" id="KUQ86423.1"/>
    </source>
</evidence>
<dbReference type="InterPro" id="IPR010662">
    <property type="entry name" value="RBBP9/YdeN"/>
</dbReference>
<organism evidence="1 2">
    <name type="scientific">Enterobacter genomosp. O</name>
    <dbReference type="NCBI Taxonomy" id="2364150"/>
    <lineage>
        <taxon>Bacteria</taxon>
        <taxon>Pseudomonadati</taxon>
        <taxon>Pseudomonadota</taxon>
        <taxon>Gammaproteobacteria</taxon>
        <taxon>Enterobacterales</taxon>
        <taxon>Enterobacteriaceae</taxon>
        <taxon>Enterobacter</taxon>
        <taxon>Enterobacter cloacae complex</taxon>
        <taxon>Enterobacter cloacae complex clade O</taxon>
    </lineage>
</organism>
<keyword evidence="2" id="KW-1185">Reference proteome</keyword>
<name>A0A0X4EXJ1_9ENTR</name>
<dbReference type="SUPFAM" id="SSF53474">
    <property type="entry name" value="alpha/beta-Hydrolases"/>
    <property type="match status" value="1"/>
</dbReference>
<dbReference type="Proteomes" id="UP000064715">
    <property type="component" value="Unassembled WGS sequence"/>
</dbReference>